<organism evidence="1 2">
    <name type="scientific">Belnapia arida</name>
    <dbReference type="NCBI Taxonomy" id="2804533"/>
    <lineage>
        <taxon>Bacteria</taxon>
        <taxon>Pseudomonadati</taxon>
        <taxon>Pseudomonadota</taxon>
        <taxon>Alphaproteobacteria</taxon>
        <taxon>Acetobacterales</taxon>
        <taxon>Roseomonadaceae</taxon>
        <taxon>Belnapia</taxon>
    </lineage>
</organism>
<sequence length="349" mass="35071">MTGPRLAGFPAPPPASPPMAGLLPLLRQALPGAEGRVALRLSPAGRLAGPPARRRLARALLQDAAETGGGAVYDTAAGELLLLGAMPAAARRAAAALAQLAGPEAPAPAIWTLPRDAAALLAWAATAQLAGPEAMAAPPSEGLAGLEGRLDSLPADTVLRHRHVIRPGAAVPGRGRRLRLSRPALAAVLGPLAADAELMAHAAERLARRLLPGLAAWARDLPGRRLLPLPVSVLPPPAVVPGLFGVLPLAAAADPALPSQREALAARGWGLALEGLDAAGLALLAPAGLPADLLLLRWSPALEERAALAALRGLPGERLVVTGCDGAAALDWAARLGAMATGPAAEAVA</sequence>
<protein>
    <submittedName>
        <fullName evidence="1">Uncharacterized protein</fullName>
    </submittedName>
</protein>
<name>A0ABS1U2A1_9PROT</name>
<dbReference type="Proteomes" id="UP000660885">
    <property type="component" value="Unassembled WGS sequence"/>
</dbReference>
<reference evidence="1 2" key="1">
    <citation type="submission" date="2021-01" db="EMBL/GenBank/DDBJ databases">
        <title>Belnapia mucosa sp. nov. and Belnapia arida sp. nov., isolated from the Tabernas Desert (Almeria, Spain).</title>
        <authorList>
            <person name="Molina-Menor E."/>
            <person name="Vidal-Verdu A."/>
            <person name="Calonge A."/>
            <person name="Satari L."/>
            <person name="Pereto J."/>
            <person name="Porcar M."/>
        </authorList>
    </citation>
    <scope>NUCLEOTIDE SEQUENCE [LARGE SCALE GENOMIC DNA]</scope>
    <source>
        <strain evidence="1 2">T18</strain>
    </source>
</reference>
<comment type="caution">
    <text evidence="1">The sequence shown here is derived from an EMBL/GenBank/DDBJ whole genome shotgun (WGS) entry which is preliminary data.</text>
</comment>
<proteinExistence type="predicted"/>
<accession>A0ABS1U2A1</accession>
<dbReference type="EMBL" id="JAETWB010000002">
    <property type="protein sequence ID" value="MBL6077827.1"/>
    <property type="molecule type" value="Genomic_DNA"/>
</dbReference>
<evidence type="ECO:0000313" key="1">
    <source>
        <dbReference type="EMBL" id="MBL6077827.1"/>
    </source>
</evidence>
<gene>
    <name evidence="1" type="ORF">JMJ56_07415</name>
</gene>
<keyword evidence="2" id="KW-1185">Reference proteome</keyword>
<dbReference type="RefSeq" id="WP_202830991.1">
    <property type="nucleotide sequence ID" value="NZ_JAETWB010000002.1"/>
</dbReference>
<evidence type="ECO:0000313" key="2">
    <source>
        <dbReference type="Proteomes" id="UP000660885"/>
    </source>
</evidence>